<dbReference type="EMBL" id="MKQP01000016">
    <property type="protein sequence ID" value="OMD32743.1"/>
    <property type="molecule type" value="Genomic_DNA"/>
</dbReference>
<evidence type="ECO:0000256" key="1">
    <source>
        <dbReference type="SAM" id="Phobius"/>
    </source>
</evidence>
<sequence>MKKIIIGGVMGLTILLFFFFILQHNNQSLEVKPEVLFPTAEYRVTDSSAPGLPMLITAEGANVIKIQATSGNLLLWNPPDYKVHNKGLELKIKSGDQIYWSPMDGKNKQIDEPQDTKIIVIAYHNDKQIGTSIVEIHKNALGVYTGEIPEVK</sequence>
<dbReference type="Proteomes" id="UP000187465">
    <property type="component" value="Unassembled WGS sequence"/>
</dbReference>
<proteinExistence type="predicted"/>
<protein>
    <submittedName>
        <fullName evidence="2">Uncharacterized protein</fullName>
    </submittedName>
</protein>
<accession>A0A1R0XCE9</accession>
<evidence type="ECO:0000313" key="2">
    <source>
        <dbReference type="EMBL" id="OMD32743.1"/>
    </source>
</evidence>
<dbReference type="AlphaFoldDB" id="A0A1R0XCE9"/>
<keyword evidence="1" id="KW-1133">Transmembrane helix</keyword>
<name>A0A1R0XCE9_9BACL</name>
<feature type="transmembrane region" description="Helical" evidence="1">
    <location>
        <begin position="5"/>
        <end position="22"/>
    </location>
</feature>
<reference evidence="2 3" key="1">
    <citation type="submission" date="2016-10" db="EMBL/GenBank/DDBJ databases">
        <title>Paenibacillus species isolates.</title>
        <authorList>
            <person name="Beno S.M."/>
        </authorList>
    </citation>
    <scope>NUCLEOTIDE SEQUENCE [LARGE SCALE GENOMIC DNA]</scope>
    <source>
        <strain evidence="2 3">FSL H7-0604</strain>
    </source>
</reference>
<keyword evidence="1" id="KW-0812">Transmembrane</keyword>
<comment type="caution">
    <text evidence="2">The sequence shown here is derived from an EMBL/GenBank/DDBJ whole genome shotgun (WGS) entry which is preliminary data.</text>
</comment>
<evidence type="ECO:0000313" key="3">
    <source>
        <dbReference type="Proteomes" id="UP000187465"/>
    </source>
</evidence>
<gene>
    <name evidence="2" type="ORF">BJP51_14545</name>
</gene>
<organism evidence="2 3">
    <name type="scientific">Paenibacillus odorifer</name>
    <dbReference type="NCBI Taxonomy" id="189426"/>
    <lineage>
        <taxon>Bacteria</taxon>
        <taxon>Bacillati</taxon>
        <taxon>Bacillota</taxon>
        <taxon>Bacilli</taxon>
        <taxon>Bacillales</taxon>
        <taxon>Paenibacillaceae</taxon>
        <taxon>Paenibacillus</taxon>
    </lineage>
</organism>
<dbReference type="RefSeq" id="WP_076179030.1">
    <property type="nucleotide sequence ID" value="NZ_MKQP01000016.1"/>
</dbReference>
<keyword evidence="1" id="KW-0472">Membrane</keyword>